<sequence>MLSLAEAGTHPQLAARGVLHRTSGDGWVPVLPLGHTAAPVDAAELLERWGFGVPAAELGGVGIPSQGT</sequence>
<reference evidence="1" key="1">
    <citation type="submission" date="2020-08" db="EMBL/GenBank/DDBJ databases">
        <title>Whole genome shotgun sequence of Polymorphospora rubra NBRC 101157.</title>
        <authorList>
            <person name="Komaki H."/>
            <person name="Tamura T."/>
        </authorList>
    </citation>
    <scope>NUCLEOTIDE SEQUENCE</scope>
    <source>
        <strain evidence="1">NBRC 101157</strain>
    </source>
</reference>
<keyword evidence="2" id="KW-1185">Reference proteome</keyword>
<accession>A0A810N312</accession>
<gene>
    <name evidence="1" type="ORF">Prubr_43110</name>
</gene>
<evidence type="ECO:0000313" key="1">
    <source>
        <dbReference type="EMBL" id="BCJ67290.1"/>
    </source>
</evidence>
<evidence type="ECO:0000313" key="2">
    <source>
        <dbReference type="Proteomes" id="UP000680866"/>
    </source>
</evidence>
<dbReference type="AlphaFoldDB" id="A0A810N312"/>
<dbReference type="Proteomes" id="UP000680866">
    <property type="component" value="Chromosome"/>
</dbReference>
<organism evidence="1 2">
    <name type="scientific">Polymorphospora rubra</name>
    <dbReference type="NCBI Taxonomy" id="338584"/>
    <lineage>
        <taxon>Bacteria</taxon>
        <taxon>Bacillati</taxon>
        <taxon>Actinomycetota</taxon>
        <taxon>Actinomycetes</taxon>
        <taxon>Micromonosporales</taxon>
        <taxon>Micromonosporaceae</taxon>
        <taxon>Polymorphospora</taxon>
    </lineage>
</organism>
<name>A0A810N312_9ACTN</name>
<protein>
    <submittedName>
        <fullName evidence="1">Uncharacterized protein</fullName>
    </submittedName>
</protein>
<proteinExistence type="predicted"/>
<dbReference type="KEGG" id="pry:Prubr_43110"/>
<dbReference type="EMBL" id="AP023359">
    <property type="protein sequence ID" value="BCJ67290.1"/>
    <property type="molecule type" value="Genomic_DNA"/>
</dbReference>